<dbReference type="STRING" id="1048340.SAMN05444487_103146"/>
<dbReference type="Pfam" id="PF18912">
    <property type="entry name" value="DZR_2"/>
    <property type="match status" value="1"/>
</dbReference>
<dbReference type="PANTHER" id="PTHR47505">
    <property type="entry name" value="DNA UTILIZATION PROTEIN YHGH"/>
    <property type="match status" value="1"/>
</dbReference>
<protein>
    <submittedName>
        <fullName evidence="4">Competence protein ComFC</fullName>
    </submittedName>
</protein>
<accession>A0A1H2TIM2</accession>
<dbReference type="OrthoDB" id="9779910at2"/>
<comment type="similarity">
    <text evidence="1">Belongs to the ComF/GntX family.</text>
</comment>
<dbReference type="InterPro" id="IPR000836">
    <property type="entry name" value="PRTase_dom"/>
</dbReference>
<dbReference type="RefSeq" id="WP_091736694.1">
    <property type="nucleotide sequence ID" value="NZ_FNNQ01000003.1"/>
</dbReference>
<dbReference type="InterPro" id="IPR044005">
    <property type="entry name" value="DZR_2"/>
</dbReference>
<sequence length="235" mass="26980">MMGWWETFFPTPTCCLCGSPYRAPGWAPIWKRICSPCIERLFPIRGEVCPRCGRPQSIRGHCSDCQRMVQTFLEANRSSLSYRSYTRESIHLFKFRGKVSLATPFAEMMTLTLVQAKWHIDRITYVPLHATRLTERGFNQAELLARLVARRLRIPLVHCLERRVVTPFQSHQGRRARQQTLIDAFVLKSGLERDVADKCWLLVDDVYTTGATLQECASLLKKAGATKVYSLTLAR</sequence>
<feature type="domain" description="Double zinc ribbon" evidence="3">
    <location>
        <begin position="6"/>
        <end position="66"/>
    </location>
</feature>
<proteinExistence type="inferred from homology"/>
<dbReference type="AlphaFoldDB" id="A0A1H2TIM2"/>
<dbReference type="InterPro" id="IPR029057">
    <property type="entry name" value="PRTase-like"/>
</dbReference>
<evidence type="ECO:0000259" key="3">
    <source>
        <dbReference type="Pfam" id="PF18912"/>
    </source>
</evidence>
<name>A0A1H2TIM2_9BACL</name>
<reference evidence="4 5" key="1">
    <citation type="submission" date="2016-10" db="EMBL/GenBank/DDBJ databases">
        <authorList>
            <person name="de Groot N.N."/>
        </authorList>
    </citation>
    <scope>NUCLEOTIDE SEQUENCE [LARGE SCALE GENOMIC DNA]</scope>
    <source>
        <strain evidence="4 5">DSM 45610</strain>
    </source>
</reference>
<gene>
    <name evidence="4" type="ORF">SAMN05444487_103146</name>
</gene>
<dbReference type="SUPFAM" id="SSF53271">
    <property type="entry name" value="PRTase-like"/>
    <property type="match status" value="1"/>
</dbReference>
<feature type="domain" description="Phosphoribosyltransferase" evidence="2">
    <location>
        <begin position="142"/>
        <end position="234"/>
    </location>
</feature>
<evidence type="ECO:0000313" key="5">
    <source>
        <dbReference type="Proteomes" id="UP000198534"/>
    </source>
</evidence>
<dbReference type="Gene3D" id="3.40.50.2020">
    <property type="match status" value="1"/>
</dbReference>
<organism evidence="4 5">
    <name type="scientific">Marininema mesophilum</name>
    <dbReference type="NCBI Taxonomy" id="1048340"/>
    <lineage>
        <taxon>Bacteria</taxon>
        <taxon>Bacillati</taxon>
        <taxon>Bacillota</taxon>
        <taxon>Bacilli</taxon>
        <taxon>Bacillales</taxon>
        <taxon>Thermoactinomycetaceae</taxon>
        <taxon>Marininema</taxon>
    </lineage>
</organism>
<dbReference type="InterPro" id="IPR051910">
    <property type="entry name" value="ComF/GntX_DNA_util-trans"/>
</dbReference>
<dbReference type="PANTHER" id="PTHR47505:SF1">
    <property type="entry name" value="DNA UTILIZATION PROTEIN YHGH"/>
    <property type="match status" value="1"/>
</dbReference>
<evidence type="ECO:0000313" key="4">
    <source>
        <dbReference type="EMBL" id="SDW43650.1"/>
    </source>
</evidence>
<evidence type="ECO:0000256" key="1">
    <source>
        <dbReference type="ARBA" id="ARBA00008007"/>
    </source>
</evidence>
<dbReference type="Proteomes" id="UP000198534">
    <property type="component" value="Unassembled WGS sequence"/>
</dbReference>
<keyword evidence="5" id="KW-1185">Reference proteome</keyword>
<dbReference type="EMBL" id="FNNQ01000003">
    <property type="protein sequence ID" value="SDW43650.1"/>
    <property type="molecule type" value="Genomic_DNA"/>
</dbReference>
<dbReference type="CDD" id="cd06223">
    <property type="entry name" value="PRTases_typeI"/>
    <property type="match status" value="1"/>
</dbReference>
<evidence type="ECO:0000259" key="2">
    <source>
        <dbReference type="Pfam" id="PF00156"/>
    </source>
</evidence>
<dbReference type="Pfam" id="PF00156">
    <property type="entry name" value="Pribosyltran"/>
    <property type="match status" value="1"/>
</dbReference>